<protein>
    <submittedName>
        <fullName evidence="1">Uncharacterized protein</fullName>
    </submittedName>
</protein>
<dbReference type="Proteomes" id="UP000248817">
    <property type="component" value="Unassembled WGS sequence"/>
</dbReference>
<keyword evidence="2" id="KW-1185">Reference proteome</keyword>
<proteinExistence type="predicted"/>
<gene>
    <name evidence="1" type="ORF">BP00DRAFT_160989</name>
</gene>
<name>A0A2V5JAW2_9EURO</name>
<organism evidence="1 2">
    <name type="scientific">Aspergillus indologenus CBS 114.80</name>
    <dbReference type="NCBI Taxonomy" id="1450541"/>
    <lineage>
        <taxon>Eukaryota</taxon>
        <taxon>Fungi</taxon>
        <taxon>Dikarya</taxon>
        <taxon>Ascomycota</taxon>
        <taxon>Pezizomycotina</taxon>
        <taxon>Eurotiomycetes</taxon>
        <taxon>Eurotiomycetidae</taxon>
        <taxon>Eurotiales</taxon>
        <taxon>Aspergillaceae</taxon>
        <taxon>Aspergillus</taxon>
        <taxon>Aspergillus subgen. Circumdati</taxon>
    </lineage>
</organism>
<evidence type="ECO:0000313" key="1">
    <source>
        <dbReference type="EMBL" id="PYI32206.1"/>
    </source>
</evidence>
<evidence type="ECO:0000313" key="2">
    <source>
        <dbReference type="Proteomes" id="UP000248817"/>
    </source>
</evidence>
<dbReference type="EMBL" id="KZ825495">
    <property type="protein sequence ID" value="PYI32206.1"/>
    <property type="molecule type" value="Genomic_DNA"/>
</dbReference>
<accession>A0A2V5JAW2</accession>
<reference evidence="1 2" key="1">
    <citation type="submission" date="2018-02" db="EMBL/GenBank/DDBJ databases">
        <title>The genomes of Aspergillus section Nigri reveals drivers in fungal speciation.</title>
        <authorList>
            <consortium name="DOE Joint Genome Institute"/>
            <person name="Vesth T.C."/>
            <person name="Nybo J."/>
            <person name="Theobald S."/>
            <person name="Brandl J."/>
            <person name="Frisvad J.C."/>
            <person name="Nielsen K.F."/>
            <person name="Lyhne E.K."/>
            <person name="Kogle M.E."/>
            <person name="Kuo A."/>
            <person name="Riley R."/>
            <person name="Clum A."/>
            <person name="Nolan M."/>
            <person name="Lipzen A."/>
            <person name="Salamov A."/>
            <person name="Henrissat B."/>
            <person name="Wiebenga A."/>
            <person name="De vries R.P."/>
            <person name="Grigoriev I.V."/>
            <person name="Mortensen U.H."/>
            <person name="Andersen M.R."/>
            <person name="Baker S.E."/>
        </authorList>
    </citation>
    <scope>NUCLEOTIDE SEQUENCE [LARGE SCALE GENOMIC DNA]</scope>
    <source>
        <strain evidence="1 2">CBS 114.80</strain>
    </source>
</reference>
<dbReference type="AlphaFoldDB" id="A0A2V5JAW2"/>
<sequence>MASTKLVGFLCDAPEGDFPCRLNAVFLPNLLCNILTPRGRDHLSQFGIRAGHTSQAIRFLQGEGSFAVRDSFRLSIWLEDTGTSDTQAFYIPIDHGTEAISALLPLAPDMIREIHAILGRDSLALDWDAYENQDAPIYTIGLAKLTREASMGVPAVDPDFIYL</sequence>